<sequence length="525" mass="56698">MGASELLIALERDCGTPLQQQVCDQVTALVRSGRLRPGEAVPPSRELARQLDVSRTVVTRAYELLCAQGVLAARRGSGTRVAGLAGGAGPPRPPRTTAPTALAPQPPRATDGGNALWQPWEPPPTRHPGAALDFRHGTPALAEFPVARWRQSLHDAYGRADAAALGYGPAEGSPALRREIAALVRQSRALDAPPDRIMVTGGATQALDILVRMLVGPGDVVVIEDPSHTVLRQVFGCSEAAVVPVPVDEEGLRVADIDACVRAQGHDPGRVKLVYVTPSHQFPTGFIMSEGRRRGLLEWAHEHGATVLEDDYHNEFTFTAERLPALAAERHRDTVVYVGSFSKTLFPALRIGYAVLPPHLVRPFLGIKWITDRLTPTVAQEALADFVSTGAYARHISRMTRLYRQRRSRLLGALYEHFGAEVRISGEAAGLHVLVTFTGARGVPEDTIVRLAAGRGVRIHPASGYFVQDPPAEPTFLMGYAALPAPRITEGVALLADAVREATGRRPDERDEPAWTRGSSRWPGA</sequence>
<dbReference type="GO" id="GO:0008483">
    <property type="term" value="F:transaminase activity"/>
    <property type="evidence" value="ECO:0007669"/>
    <property type="project" value="UniProtKB-KW"/>
</dbReference>
<comment type="similarity">
    <text evidence="1">In the C-terminal section; belongs to the class-I pyridoxal-phosphate-dependent aminotransferase family.</text>
</comment>
<keyword evidence="2" id="KW-0663">Pyridoxal phosphate</keyword>
<dbReference type="InterPro" id="IPR000524">
    <property type="entry name" value="Tscrpt_reg_HTH_GntR"/>
</dbReference>
<evidence type="ECO:0000256" key="3">
    <source>
        <dbReference type="ARBA" id="ARBA00023015"/>
    </source>
</evidence>
<feature type="domain" description="HTH gntR-type" evidence="7">
    <location>
        <begin position="16"/>
        <end position="84"/>
    </location>
</feature>
<dbReference type="InterPro" id="IPR015421">
    <property type="entry name" value="PyrdxlP-dep_Trfase_major"/>
</dbReference>
<dbReference type="SUPFAM" id="SSF46785">
    <property type="entry name" value="Winged helix' DNA-binding domain"/>
    <property type="match status" value="1"/>
</dbReference>
<dbReference type="PRINTS" id="PR00035">
    <property type="entry name" value="HTHGNTR"/>
</dbReference>
<evidence type="ECO:0000256" key="5">
    <source>
        <dbReference type="ARBA" id="ARBA00023163"/>
    </source>
</evidence>
<dbReference type="InterPro" id="IPR036388">
    <property type="entry name" value="WH-like_DNA-bd_sf"/>
</dbReference>
<keyword evidence="8" id="KW-0808">Transferase</keyword>
<comment type="caution">
    <text evidence="8">The sequence shown here is derived from an EMBL/GenBank/DDBJ whole genome shotgun (WGS) entry which is preliminary data.</text>
</comment>
<gene>
    <name evidence="8" type="ORF">GCM10010446_25810</name>
</gene>
<dbReference type="PANTHER" id="PTHR46577:SF1">
    <property type="entry name" value="HTH-TYPE TRANSCRIPTIONAL REGULATORY PROTEIN GABR"/>
    <property type="match status" value="1"/>
</dbReference>
<organism evidence="8 9">
    <name type="scientific">Streptomyces enissocaesilis</name>
    <dbReference type="NCBI Taxonomy" id="332589"/>
    <lineage>
        <taxon>Bacteria</taxon>
        <taxon>Bacillati</taxon>
        <taxon>Actinomycetota</taxon>
        <taxon>Actinomycetes</taxon>
        <taxon>Kitasatosporales</taxon>
        <taxon>Streptomycetaceae</taxon>
        <taxon>Streptomyces</taxon>
        <taxon>Streptomyces rochei group</taxon>
    </lineage>
</organism>
<evidence type="ECO:0000259" key="7">
    <source>
        <dbReference type="PROSITE" id="PS50949"/>
    </source>
</evidence>
<dbReference type="SUPFAM" id="SSF53383">
    <property type="entry name" value="PLP-dependent transferases"/>
    <property type="match status" value="1"/>
</dbReference>
<evidence type="ECO:0000256" key="4">
    <source>
        <dbReference type="ARBA" id="ARBA00023125"/>
    </source>
</evidence>
<dbReference type="Pfam" id="PF00155">
    <property type="entry name" value="Aminotran_1_2"/>
    <property type="match status" value="1"/>
</dbReference>
<dbReference type="EMBL" id="BAAAUD010000025">
    <property type="protein sequence ID" value="GAA2939215.1"/>
    <property type="molecule type" value="Genomic_DNA"/>
</dbReference>
<evidence type="ECO:0000256" key="6">
    <source>
        <dbReference type="SAM" id="MobiDB-lite"/>
    </source>
</evidence>
<dbReference type="SMART" id="SM00345">
    <property type="entry name" value="HTH_GNTR"/>
    <property type="match status" value="1"/>
</dbReference>
<dbReference type="InterPro" id="IPR036390">
    <property type="entry name" value="WH_DNA-bd_sf"/>
</dbReference>
<dbReference type="CDD" id="cd07377">
    <property type="entry name" value="WHTH_GntR"/>
    <property type="match status" value="1"/>
</dbReference>
<dbReference type="InterPro" id="IPR051446">
    <property type="entry name" value="HTH_trans_reg/aminotransferase"/>
</dbReference>
<dbReference type="InterPro" id="IPR004839">
    <property type="entry name" value="Aminotransferase_I/II_large"/>
</dbReference>
<dbReference type="PANTHER" id="PTHR46577">
    <property type="entry name" value="HTH-TYPE TRANSCRIPTIONAL REGULATORY PROTEIN GABR"/>
    <property type="match status" value="1"/>
</dbReference>
<dbReference type="Gene3D" id="3.40.640.10">
    <property type="entry name" value="Type I PLP-dependent aspartate aminotransferase-like (Major domain)"/>
    <property type="match status" value="1"/>
</dbReference>
<name>A0ABN3X8M7_9ACTN</name>
<dbReference type="CDD" id="cd00609">
    <property type="entry name" value="AAT_like"/>
    <property type="match status" value="1"/>
</dbReference>
<protein>
    <submittedName>
        <fullName evidence="8">PLP-dependent aminotransferase family protein</fullName>
    </submittedName>
</protein>
<keyword evidence="3" id="KW-0805">Transcription regulation</keyword>
<dbReference type="RefSeq" id="WP_344494555.1">
    <property type="nucleotide sequence ID" value="NZ_BAAAUD010000025.1"/>
</dbReference>
<keyword evidence="8" id="KW-0032">Aminotransferase</keyword>
<evidence type="ECO:0000256" key="1">
    <source>
        <dbReference type="ARBA" id="ARBA00005384"/>
    </source>
</evidence>
<feature type="compositionally biased region" description="Basic and acidic residues" evidence="6">
    <location>
        <begin position="502"/>
        <end position="514"/>
    </location>
</feature>
<keyword evidence="4" id="KW-0238">DNA-binding</keyword>
<feature type="region of interest" description="Disordered" evidence="6">
    <location>
        <begin position="502"/>
        <end position="525"/>
    </location>
</feature>
<evidence type="ECO:0000256" key="2">
    <source>
        <dbReference type="ARBA" id="ARBA00022898"/>
    </source>
</evidence>
<dbReference type="InterPro" id="IPR015424">
    <property type="entry name" value="PyrdxlP-dep_Trfase"/>
</dbReference>
<dbReference type="Proteomes" id="UP001500403">
    <property type="component" value="Unassembled WGS sequence"/>
</dbReference>
<dbReference type="Pfam" id="PF00392">
    <property type="entry name" value="GntR"/>
    <property type="match status" value="1"/>
</dbReference>
<reference evidence="8 9" key="1">
    <citation type="journal article" date="2019" name="Int. J. Syst. Evol. Microbiol.">
        <title>The Global Catalogue of Microorganisms (GCM) 10K type strain sequencing project: providing services to taxonomists for standard genome sequencing and annotation.</title>
        <authorList>
            <consortium name="The Broad Institute Genomics Platform"/>
            <consortium name="The Broad Institute Genome Sequencing Center for Infectious Disease"/>
            <person name="Wu L."/>
            <person name="Ma J."/>
        </authorList>
    </citation>
    <scope>NUCLEOTIDE SEQUENCE [LARGE SCALE GENOMIC DNA]</scope>
    <source>
        <strain evidence="8 9">JCM 9088</strain>
    </source>
</reference>
<accession>A0ABN3X8M7</accession>
<evidence type="ECO:0000313" key="8">
    <source>
        <dbReference type="EMBL" id="GAA2939215.1"/>
    </source>
</evidence>
<dbReference type="PROSITE" id="PS50949">
    <property type="entry name" value="HTH_GNTR"/>
    <property type="match status" value="1"/>
</dbReference>
<dbReference type="Gene3D" id="1.10.10.10">
    <property type="entry name" value="Winged helix-like DNA-binding domain superfamily/Winged helix DNA-binding domain"/>
    <property type="match status" value="1"/>
</dbReference>
<keyword evidence="9" id="KW-1185">Reference proteome</keyword>
<feature type="region of interest" description="Disordered" evidence="6">
    <location>
        <begin position="82"/>
        <end position="109"/>
    </location>
</feature>
<evidence type="ECO:0000313" key="9">
    <source>
        <dbReference type="Proteomes" id="UP001500403"/>
    </source>
</evidence>
<keyword evidence="5" id="KW-0804">Transcription</keyword>
<proteinExistence type="inferred from homology"/>